<reference evidence="8 9" key="1">
    <citation type="submission" date="2019-02" db="EMBL/GenBank/DDBJ databases">
        <title>Pedobacter sp. RP-1-14 sp. nov., isolated from Arctic soil.</title>
        <authorList>
            <person name="Dahal R.H."/>
        </authorList>
    </citation>
    <scope>NUCLEOTIDE SEQUENCE [LARGE SCALE GENOMIC DNA]</scope>
    <source>
        <strain evidence="8 9">RP-1-14</strain>
    </source>
</reference>
<evidence type="ECO:0000256" key="4">
    <source>
        <dbReference type="ARBA" id="ARBA00023136"/>
    </source>
</evidence>
<dbReference type="RefSeq" id="WP_131596669.1">
    <property type="nucleotide sequence ID" value="NZ_SJSL01000003.1"/>
</dbReference>
<dbReference type="InterPro" id="IPR011990">
    <property type="entry name" value="TPR-like_helical_dom_sf"/>
</dbReference>
<name>A0A4R0NI42_9SPHI</name>
<evidence type="ECO:0000256" key="2">
    <source>
        <dbReference type="ARBA" id="ARBA00006275"/>
    </source>
</evidence>
<keyword evidence="4" id="KW-0472">Membrane</keyword>
<sequence>MKQKNIIHTGTLALALMLCLILVSGCKNFLEIPLPTDKLAADGAYLTDNSAGAVITGILSSAASNSAYGGSNNNESIGYRTSLYIDDFQLINPNSTSNTAYLTSGVFHANTLTAAYSTQWSVLYKQIYYANLAIEGITANQGKLVNKNQWLGEALFIRAFSYFDLINLYGDVPLATTSNYLANNVLARSSKALVVTQMINDLKQAESLLGTTYLNGLSVVTPNRARPNQFVASALLARVYLYNGEWANAEAAAAKVINNTTAYELVAPGLAFLANSRETLWALAPMANTGATFVRDYGLYNAGMPAQAPTSANMATFSMTPISESLFNSFEANDARVTNWLRLTITTASPTAGRFYFPNKYKTNVVGAEFNIVLRLAEQYLIRAESRARLNNLSGAKTDVDAVRNRASLGGITATTQAEMINAVLKERRTELFSEFGHRFYDLKRTGLIDAVMNVAAPLKGGTWSGFKQIWPIPATDVIANPNLTQAPEYN</sequence>
<dbReference type="InterPro" id="IPR012944">
    <property type="entry name" value="SusD_RagB_dom"/>
</dbReference>
<gene>
    <name evidence="8" type="ORF">EZ437_13925</name>
</gene>
<evidence type="ECO:0000256" key="1">
    <source>
        <dbReference type="ARBA" id="ARBA00004442"/>
    </source>
</evidence>
<dbReference type="EMBL" id="SJSL01000003">
    <property type="protein sequence ID" value="TCD00320.1"/>
    <property type="molecule type" value="Genomic_DNA"/>
</dbReference>
<dbReference type="SUPFAM" id="SSF48452">
    <property type="entry name" value="TPR-like"/>
    <property type="match status" value="1"/>
</dbReference>
<keyword evidence="3" id="KW-0732">Signal</keyword>
<proteinExistence type="inferred from homology"/>
<comment type="similarity">
    <text evidence="2">Belongs to the SusD family.</text>
</comment>
<dbReference type="OrthoDB" id="621570at2"/>
<feature type="domain" description="SusD-like N-terminal" evidence="7">
    <location>
        <begin position="88"/>
        <end position="241"/>
    </location>
</feature>
<accession>A0A4R0NI42</accession>
<organism evidence="8 9">
    <name type="scientific">Pedobacter psychroterrae</name>
    <dbReference type="NCBI Taxonomy" id="2530453"/>
    <lineage>
        <taxon>Bacteria</taxon>
        <taxon>Pseudomonadati</taxon>
        <taxon>Bacteroidota</taxon>
        <taxon>Sphingobacteriia</taxon>
        <taxon>Sphingobacteriales</taxon>
        <taxon>Sphingobacteriaceae</taxon>
        <taxon>Pedobacter</taxon>
    </lineage>
</organism>
<keyword evidence="9" id="KW-1185">Reference proteome</keyword>
<dbReference type="InterPro" id="IPR033985">
    <property type="entry name" value="SusD-like_N"/>
</dbReference>
<dbReference type="AlphaFoldDB" id="A0A4R0NI42"/>
<feature type="domain" description="RagB/SusD" evidence="6">
    <location>
        <begin position="359"/>
        <end position="490"/>
    </location>
</feature>
<evidence type="ECO:0000313" key="8">
    <source>
        <dbReference type="EMBL" id="TCD00320.1"/>
    </source>
</evidence>
<dbReference type="GO" id="GO:0009279">
    <property type="term" value="C:cell outer membrane"/>
    <property type="evidence" value="ECO:0007669"/>
    <property type="project" value="UniProtKB-SubCell"/>
</dbReference>
<keyword evidence="5" id="KW-0998">Cell outer membrane</keyword>
<dbReference type="PROSITE" id="PS51257">
    <property type="entry name" value="PROKAR_LIPOPROTEIN"/>
    <property type="match status" value="1"/>
</dbReference>
<dbReference type="Pfam" id="PF07980">
    <property type="entry name" value="SusD_RagB"/>
    <property type="match status" value="1"/>
</dbReference>
<comment type="caution">
    <text evidence="8">The sequence shown here is derived from an EMBL/GenBank/DDBJ whole genome shotgun (WGS) entry which is preliminary data.</text>
</comment>
<dbReference type="Proteomes" id="UP000293347">
    <property type="component" value="Unassembled WGS sequence"/>
</dbReference>
<evidence type="ECO:0000256" key="5">
    <source>
        <dbReference type="ARBA" id="ARBA00023237"/>
    </source>
</evidence>
<evidence type="ECO:0000256" key="3">
    <source>
        <dbReference type="ARBA" id="ARBA00022729"/>
    </source>
</evidence>
<evidence type="ECO:0000259" key="7">
    <source>
        <dbReference type="Pfam" id="PF14322"/>
    </source>
</evidence>
<dbReference type="Pfam" id="PF14322">
    <property type="entry name" value="SusD-like_3"/>
    <property type="match status" value="1"/>
</dbReference>
<evidence type="ECO:0000259" key="6">
    <source>
        <dbReference type="Pfam" id="PF07980"/>
    </source>
</evidence>
<dbReference type="Gene3D" id="1.25.40.390">
    <property type="match status" value="1"/>
</dbReference>
<evidence type="ECO:0000313" key="9">
    <source>
        <dbReference type="Proteomes" id="UP000293347"/>
    </source>
</evidence>
<protein>
    <submittedName>
        <fullName evidence="8">RagB/SusD family nutrient uptake outer membrane protein</fullName>
    </submittedName>
</protein>
<comment type="subcellular location">
    <subcellularLocation>
        <location evidence="1">Cell outer membrane</location>
    </subcellularLocation>
</comment>
<dbReference type="CDD" id="cd08977">
    <property type="entry name" value="SusD"/>
    <property type="match status" value="1"/>
</dbReference>